<feature type="transmembrane region" description="Helical" evidence="6">
    <location>
        <begin position="143"/>
        <end position="171"/>
    </location>
</feature>
<keyword evidence="3 6" id="KW-0812">Transmembrane</keyword>
<comment type="caution">
    <text evidence="7">The sequence shown here is derived from an EMBL/GenBank/DDBJ whole genome shotgun (WGS) entry which is preliminary data.</text>
</comment>
<dbReference type="InterPro" id="IPR001123">
    <property type="entry name" value="LeuE-type"/>
</dbReference>
<evidence type="ECO:0000256" key="3">
    <source>
        <dbReference type="ARBA" id="ARBA00022692"/>
    </source>
</evidence>
<keyword evidence="8" id="KW-1185">Reference proteome</keyword>
<dbReference type="Pfam" id="PF01810">
    <property type="entry name" value="LysE"/>
    <property type="match status" value="1"/>
</dbReference>
<sequence length="201" mass="21727">MDPTLTTLIVSAALFCATMTMTPGPNNVLLAQSGANFGVRRTLRHVVGIRLGTTSLHVAVLLGLGTLFEEFPMLHQSLKLVALAYLLWLAYKIATAPTGDNNGGRTEPMGVMEAAVFQWINPKSWLAVMTLCSAFTLAGDGYWYSALMMVLVFNLVGLPASFTWVFLGQAIGRFLNTAGRRRGFNLAMAICLLATLPMVVL</sequence>
<reference evidence="7 8" key="1">
    <citation type="submission" date="2022-02" db="EMBL/GenBank/DDBJ databases">
        <title>The genome sequence of Shewanella sp. 3B26.</title>
        <authorList>
            <person name="Du J."/>
        </authorList>
    </citation>
    <scope>NUCLEOTIDE SEQUENCE [LARGE SCALE GENOMIC DNA]</scope>
    <source>
        <strain evidence="7 8">3B26</strain>
    </source>
</reference>
<dbReference type="GO" id="GO:0005886">
    <property type="term" value="C:plasma membrane"/>
    <property type="evidence" value="ECO:0007669"/>
    <property type="project" value="UniProtKB-SubCell"/>
</dbReference>
<dbReference type="EMBL" id="JAKUDL010000002">
    <property type="protein sequence ID" value="MCH4294146.1"/>
    <property type="molecule type" value="Genomic_DNA"/>
</dbReference>
<name>A0AAJ1BG23_9GAMM</name>
<evidence type="ECO:0000256" key="4">
    <source>
        <dbReference type="ARBA" id="ARBA00022989"/>
    </source>
</evidence>
<dbReference type="GO" id="GO:0015171">
    <property type="term" value="F:amino acid transmembrane transporter activity"/>
    <property type="evidence" value="ECO:0007669"/>
    <property type="project" value="TreeGrafter"/>
</dbReference>
<keyword evidence="2" id="KW-1003">Cell membrane</keyword>
<evidence type="ECO:0000256" key="1">
    <source>
        <dbReference type="ARBA" id="ARBA00004651"/>
    </source>
</evidence>
<proteinExistence type="predicted"/>
<dbReference type="Proteomes" id="UP001297581">
    <property type="component" value="Unassembled WGS sequence"/>
</dbReference>
<evidence type="ECO:0000313" key="8">
    <source>
        <dbReference type="Proteomes" id="UP001297581"/>
    </source>
</evidence>
<dbReference type="RefSeq" id="WP_240590546.1">
    <property type="nucleotide sequence ID" value="NZ_JAKUDL010000002.1"/>
</dbReference>
<keyword evidence="4 6" id="KW-1133">Transmembrane helix</keyword>
<dbReference type="AlphaFoldDB" id="A0AAJ1BG23"/>
<evidence type="ECO:0000256" key="2">
    <source>
        <dbReference type="ARBA" id="ARBA00022475"/>
    </source>
</evidence>
<evidence type="ECO:0000256" key="6">
    <source>
        <dbReference type="SAM" id="Phobius"/>
    </source>
</evidence>
<dbReference type="PANTHER" id="PTHR30086:SF20">
    <property type="entry name" value="ARGININE EXPORTER PROTEIN ARGO-RELATED"/>
    <property type="match status" value="1"/>
</dbReference>
<dbReference type="GO" id="GO:0033228">
    <property type="term" value="P:cysteine export across plasma membrane"/>
    <property type="evidence" value="ECO:0007669"/>
    <property type="project" value="TreeGrafter"/>
</dbReference>
<keyword evidence="5 6" id="KW-0472">Membrane</keyword>
<evidence type="ECO:0000313" key="7">
    <source>
        <dbReference type="EMBL" id="MCH4294146.1"/>
    </source>
</evidence>
<accession>A0AAJ1BG23</accession>
<comment type="subcellular location">
    <subcellularLocation>
        <location evidence="1">Cell membrane</location>
        <topology evidence="1">Multi-pass membrane protein</topology>
    </subcellularLocation>
</comment>
<feature type="transmembrane region" description="Helical" evidence="6">
    <location>
        <begin position="49"/>
        <end position="68"/>
    </location>
</feature>
<gene>
    <name evidence="7" type="ORF">MJ923_07495</name>
</gene>
<protein>
    <submittedName>
        <fullName evidence="7">LysE family translocator</fullName>
    </submittedName>
</protein>
<feature type="transmembrane region" description="Helical" evidence="6">
    <location>
        <begin position="183"/>
        <end position="200"/>
    </location>
</feature>
<organism evidence="7 8">
    <name type="scientific">Shewanella zhuhaiensis</name>
    <dbReference type="NCBI Taxonomy" id="2919576"/>
    <lineage>
        <taxon>Bacteria</taxon>
        <taxon>Pseudomonadati</taxon>
        <taxon>Pseudomonadota</taxon>
        <taxon>Gammaproteobacteria</taxon>
        <taxon>Alteromonadales</taxon>
        <taxon>Shewanellaceae</taxon>
        <taxon>Shewanella</taxon>
    </lineage>
</organism>
<evidence type="ECO:0000256" key="5">
    <source>
        <dbReference type="ARBA" id="ARBA00023136"/>
    </source>
</evidence>
<dbReference type="PANTHER" id="PTHR30086">
    <property type="entry name" value="ARGININE EXPORTER PROTEIN ARGO"/>
    <property type="match status" value="1"/>
</dbReference>